<organism evidence="2 3">
    <name type="scientific">Clitoria ternatea</name>
    <name type="common">Butterfly pea</name>
    <dbReference type="NCBI Taxonomy" id="43366"/>
    <lineage>
        <taxon>Eukaryota</taxon>
        <taxon>Viridiplantae</taxon>
        <taxon>Streptophyta</taxon>
        <taxon>Embryophyta</taxon>
        <taxon>Tracheophyta</taxon>
        <taxon>Spermatophyta</taxon>
        <taxon>Magnoliopsida</taxon>
        <taxon>eudicotyledons</taxon>
        <taxon>Gunneridae</taxon>
        <taxon>Pentapetalae</taxon>
        <taxon>rosids</taxon>
        <taxon>fabids</taxon>
        <taxon>Fabales</taxon>
        <taxon>Fabaceae</taxon>
        <taxon>Papilionoideae</taxon>
        <taxon>50 kb inversion clade</taxon>
        <taxon>NPAAA clade</taxon>
        <taxon>indigoferoid/millettioid clade</taxon>
        <taxon>Phaseoleae</taxon>
        <taxon>Clitoria</taxon>
    </lineage>
</organism>
<dbReference type="Gene3D" id="1.20.1280.50">
    <property type="match status" value="1"/>
</dbReference>
<evidence type="ECO:0000313" key="3">
    <source>
        <dbReference type="Proteomes" id="UP001359559"/>
    </source>
</evidence>
<dbReference type="PANTHER" id="PTHR35546">
    <property type="entry name" value="F-BOX PROTEIN INTERACTION DOMAIN PROTEIN-RELATED"/>
    <property type="match status" value="1"/>
</dbReference>
<feature type="domain" description="F-box" evidence="1">
    <location>
        <begin position="9"/>
        <end position="49"/>
    </location>
</feature>
<dbReference type="InterPro" id="IPR017451">
    <property type="entry name" value="F-box-assoc_interact_dom"/>
</dbReference>
<reference evidence="2 3" key="1">
    <citation type="submission" date="2024-01" db="EMBL/GenBank/DDBJ databases">
        <title>The genomes of 5 underutilized Papilionoideae crops provide insights into root nodulation and disease resistance.</title>
        <authorList>
            <person name="Yuan L."/>
        </authorList>
    </citation>
    <scope>NUCLEOTIDE SEQUENCE [LARGE SCALE GENOMIC DNA]</scope>
    <source>
        <strain evidence="2">LY-2023</strain>
        <tissue evidence="2">Leaf</tissue>
    </source>
</reference>
<dbReference type="InterPro" id="IPR036047">
    <property type="entry name" value="F-box-like_dom_sf"/>
</dbReference>
<dbReference type="SMART" id="SM00256">
    <property type="entry name" value="FBOX"/>
    <property type="match status" value="1"/>
</dbReference>
<dbReference type="InterPro" id="IPR056592">
    <property type="entry name" value="Beta-prop_At3g26010-like"/>
</dbReference>
<dbReference type="SUPFAM" id="SSF81383">
    <property type="entry name" value="F-box domain"/>
    <property type="match status" value="1"/>
</dbReference>
<dbReference type="NCBIfam" id="TIGR01640">
    <property type="entry name" value="F_box_assoc_1"/>
    <property type="match status" value="1"/>
</dbReference>
<gene>
    <name evidence="2" type="ORF">RJT34_13449</name>
</gene>
<dbReference type="InterPro" id="IPR055290">
    <property type="entry name" value="At3g26010-like"/>
</dbReference>
<dbReference type="PANTHER" id="PTHR35546:SF21">
    <property type="entry name" value="F-BOX DOMAIN-CONTAINING PROTEIN"/>
    <property type="match status" value="1"/>
</dbReference>
<proteinExistence type="predicted"/>
<dbReference type="Proteomes" id="UP001359559">
    <property type="component" value="Unassembled WGS sequence"/>
</dbReference>
<evidence type="ECO:0000313" key="2">
    <source>
        <dbReference type="EMBL" id="KAK7302557.1"/>
    </source>
</evidence>
<sequence length="393" mass="45390">MKRVHSRFLNNDLMFDILSFVPVRDLLGMKCVSKEWHRMISNRSFVIAQLKKNKDVVLGGFIFQEKFMWCNEDIKTVTYIGVGEKKMRSKVDQMVFDFLPEDVVMLSSCKGLVCCRTCLPSKEPVIYVCNPSNKEWVKLQWPVSSGYDRNESIGLAFDYDPLKNSDDAINRFKLVRVQQVENFEAEFYYTFELYSSGCGAWRKSSEICQCDSRLSKNKGVYIGGVLHWLTDGDQVLTFDVEKELSWLISVPVPASEFRTFPEACIGESEGRLHYVLVSEEGLHVWYLEDYYEFKWTLSFVKSLEDFEVQCPQFCRNLKNRVLERVSMDIGPWMNPLAFKDGVLLMKVSVYLYLYDINSNKMTLACSVQDLKSLSMCNPTVIPHSLSLLPLCPA</sequence>
<protein>
    <recommendedName>
        <fullName evidence="1">F-box domain-containing protein</fullName>
    </recommendedName>
</protein>
<dbReference type="Pfam" id="PF24750">
    <property type="entry name" value="b-prop_At3g26010-like"/>
    <property type="match status" value="1"/>
</dbReference>
<keyword evidence="3" id="KW-1185">Reference proteome</keyword>
<evidence type="ECO:0000259" key="1">
    <source>
        <dbReference type="SMART" id="SM00256"/>
    </source>
</evidence>
<accession>A0AAN9JRJ9</accession>
<dbReference type="AlphaFoldDB" id="A0AAN9JRJ9"/>
<dbReference type="Pfam" id="PF00646">
    <property type="entry name" value="F-box"/>
    <property type="match status" value="1"/>
</dbReference>
<dbReference type="EMBL" id="JAYKXN010000003">
    <property type="protein sequence ID" value="KAK7302557.1"/>
    <property type="molecule type" value="Genomic_DNA"/>
</dbReference>
<dbReference type="InterPro" id="IPR001810">
    <property type="entry name" value="F-box_dom"/>
</dbReference>
<comment type="caution">
    <text evidence="2">The sequence shown here is derived from an EMBL/GenBank/DDBJ whole genome shotgun (WGS) entry which is preliminary data.</text>
</comment>
<name>A0AAN9JRJ9_CLITE</name>